<dbReference type="OrthoDB" id="9812774at2"/>
<accession>A0A3A8AI45</accession>
<reference evidence="2 3" key="1">
    <citation type="journal article" date="2018" name="Int. J. Syst. Bacteriol.">
        <title>Oceaniradius stylonemae gen. nov., sp. nov., isolated from a red alga, Stylonema cornu-cervi.</title>
        <authorList>
            <person name="Jeong S."/>
        </authorList>
    </citation>
    <scope>NUCLEOTIDE SEQUENCE [LARGE SCALE GENOMIC DNA]</scope>
    <source>
        <strain evidence="2 3">StC1</strain>
    </source>
</reference>
<dbReference type="Pfam" id="PF12697">
    <property type="entry name" value="Abhydrolase_6"/>
    <property type="match status" value="1"/>
</dbReference>
<dbReference type="SUPFAM" id="SSF53474">
    <property type="entry name" value="alpha/beta-Hydrolases"/>
    <property type="match status" value="1"/>
</dbReference>
<sequence length="306" mass="32209">MAAPADPAPPEGWHAVEGRWPNAEHSRFVRAAGLVWHVQRMGEAGAPKCLLVHGTGASTHSFGALMRLLAERFDVLAPDLPGHGFTSEARGRVLSLPGMADALAGLLDTLDFAPAIAAGHSAGAAILIEMALGGRIEPAALIGLNSALEPIEGNAIFSPLAKALFVNPFTAHTVAFQARHTRLPRRLLANTGSALDETTIGHYETLVGMPSHVAGALGMMANWNLEPLQRRLADLKTPTTLIVNEDDRMVPPRVSRHAATLTNSATILSLPSGGHLAHEAAPHQFAEIIEETARTAGLLDTAEAAQ</sequence>
<dbReference type="AlphaFoldDB" id="A0A3A8AI45"/>
<dbReference type="InterPro" id="IPR017497">
    <property type="entry name" value="BchO"/>
</dbReference>
<dbReference type="GO" id="GO:0016787">
    <property type="term" value="F:hydrolase activity"/>
    <property type="evidence" value="ECO:0007669"/>
    <property type="project" value="UniProtKB-KW"/>
</dbReference>
<comment type="caution">
    <text evidence="2">The sequence shown here is derived from an EMBL/GenBank/DDBJ whole genome shotgun (WGS) entry which is preliminary data.</text>
</comment>
<dbReference type="PANTHER" id="PTHR46438:SF11">
    <property type="entry name" value="LIPASE-RELATED"/>
    <property type="match status" value="1"/>
</dbReference>
<organism evidence="2 3">
    <name type="scientific">Oceaniradius stylonematis</name>
    <dbReference type="NCBI Taxonomy" id="2184161"/>
    <lineage>
        <taxon>Bacteria</taxon>
        <taxon>Pseudomonadati</taxon>
        <taxon>Pseudomonadota</taxon>
        <taxon>Alphaproteobacteria</taxon>
        <taxon>Hyphomicrobiales</taxon>
        <taxon>Ahrensiaceae</taxon>
        <taxon>Oceaniradius</taxon>
    </lineage>
</organism>
<gene>
    <name evidence="2" type="ORF">DEM25_016390</name>
</gene>
<protein>
    <submittedName>
        <fullName evidence="2">Alpha/beta fold hydrolase</fullName>
    </submittedName>
</protein>
<dbReference type="InterPro" id="IPR000073">
    <property type="entry name" value="AB_hydrolase_1"/>
</dbReference>
<evidence type="ECO:0000259" key="1">
    <source>
        <dbReference type="Pfam" id="PF12697"/>
    </source>
</evidence>
<dbReference type="NCBIfam" id="TIGR03056">
    <property type="entry name" value="bchO_mg_che_rel"/>
    <property type="match status" value="1"/>
</dbReference>
<name>A0A3A8AI45_9HYPH</name>
<evidence type="ECO:0000313" key="3">
    <source>
        <dbReference type="Proteomes" id="UP000246132"/>
    </source>
</evidence>
<dbReference type="EMBL" id="QFWV02000009">
    <property type="protein sequence ID" value="RKF05381.1"/>
    <property type="molecule type" value="Genomic_DNA"/>
</dbReference>
<dbReference type="RefSeq" id="WP_109768448.1">
    <property type="nucleotide sequence ID" value="NZ_CP159474.1"/>
</dbReference>
<dbReference type="Gene3D" id="3.40.50.1820">
    <property type="entry name" value="alpha/beta hydrolase"/>
    <property type="match status" value="1"/>
</dbReference>
<proteinExistence type="predicted"/>
<evidence type="ECO:0000313" key="2">
    <source>
        <dbReference type="EMBL" id="RKF05381.1"/>
    </source>
</evidence>
<dbReference type="PRINTS" id="PR00111">
    <property type="entry name" value="ABHYDROLASE"/>
</dbReference>
<dbReference type="Proteomes" id="UP000246132">
    <property type="component" value="Unassembled WGS sequence"/>
</dbReference>
<dbReference type="InterPro" id="IPR029058">
    <property type="entry name" value="AB_hydrolase_fold"/>
</dbReference>
<dbReference type="PANTHER" id="PTHR46438">
    <property type="entry name" value="ALPHA/BETA-HYDROLASES SUPERFAMILY PROTEIN"/>
    <property type="match status" value="1"/>
</dbReference>
<keyword evidence="3" id="KW-1185">Reference proteome</keyword>
<feature type="domain" description="AB hydrolase-1" evidence="1">
    <location>
        <begin position="50"/>
        <end position="287"/>
    </location>
</feature>
<keyword evidence="2" id="KW-0378">Hydrolase</keyword>